<dbReference type="AlphaFoldDB" id="A0AAQ1GM35"/>
<dbReference type="PRINTS" id="PR01438">
    <property type="entry name" value="UNVRSLSTRESS"/>
</dbReference>
<evidence type="ECO:0000256" key="1">
    <source>
        <dbReference type="ARBA" id="ARBA00008791"/>
    </source>
</evidence>
<reference evidence="3 4" key="1">
    <citation type="submission" date="2016-10" db="EMBL/GenBank/DDBJ databases">
        <authorList>
            <person name="Varghese N."/>
            <person name="Submissions S."/>
        </authorList>
    </citation>
    <scope>NUCLEOTIDE SEQUENCE [LARGE SCALE GENOMIC DNA]</scope>
    <source>
        <strain evidence="3 4">LMG 22274</strain>
    </source>
</reference>
<dbReference type="CDD" id="cd00293">
    <property type="entry name" value="USP-like"/>
    <property type="match status" value="1"/>
</dbReference>
<dbReference type="Pfam" id="PF00582">
    <property type="entry name" value="Usp"/>
    <property type="match status" value="1"/>
</dbReference>
<dbReference type="RefSeq" id="WP_074986818.1">
    <property type="nucleotide sequence ID" value="NZ_CADFGN010000016.1"/>
</dbReference>
<evidence type="ECO:0000313" key="3">
    <source>
        <dbReference type="EMBL" id="SEK11898.1"/>
    </source>
</evidence>
<dbReference type="Proteomes" id="UP000183529">
    <property type="component" value="Unassembled WGS sequence"/>
</dbReference>
<name>A0AAQ1GM35_9BURK</name>
<dbReference type="PANTHER" id="PTHR46268:SF15">
    <property type="entry name" value="UNIVERSAL STRESS PROTEIN HP_0031"/>
    <property type="match status" value="1"/>
</dbReference>
<organism evidence="3 4">
    <name type="scientific">Paraburkholderia tropica</name>
    <dbReference type="NCBI Taxonomy" id="92647"/>
    <lineage>
        <taxon>Bacteria</taxon>
        <taxon>Pseudomonadati</taxon>
        <taxon>Pseudomonadota</taxon>
        <taxon>Betaproteobacteria</taxon>
        <taxon>Burkholderiales</taxon>
        <taxon>Burkholderiaceae</taxon>
        <taxon>Paraburkholderia</taxon>
    </lineage>
</organism>
<dbReference type="PANTHER" id="PTHR46268">
    <property type="entry name" value="STRESS RESPONSE PROTEIN NHAX"/>
    <property type="match status" value="1"/>
</dbReference>
<dbReference type="Gene3D" id="3.40.50.620">
    <property type="entry name" value="HUPs"/>
    <property type="match status" value="1"/>
</dbReference>
<dbReference type="EMBL" id="FNZM01000021">
    <property type="protein sequence ID" value="SEK11898.1"/>
    <property type="molecule type" value="Genomic_DNA"/>
</dbReference>
<evidence type="ECO:0000313" key="4">
    <source>
        <dbReference type="Proteomes" id="UP000183529"/>
    </source>
</evidence>
<accession>A0AAQ1GM35</accession>
<evidence type="ECO:0000259" key="2">
    <source>
        <dbReference type="Pfam" id="PF00582"/>
    </source>
</evidence>
<sequence length="168" mass="17396">MYERILVAYDGSAMSRAALAHAIRLADICGAELRVVHVLDAVSPFGMGAGYVPADLLDAMRGDARRLLREAYEQARVAGVACETELIQLANLNDDIAGGVAREAAACGARLVVIGTHGRRGMRRALLGSVAERVARQAPCPVLLVRADDAAAAAQTGGAAEESTEAGG</sequence>
<comment type="similarity">
    <text evidence="1">Belongs to the universal stress protein A family.</text>
</comment>
<protein>
    <submittedName>
        <fullName evidence="3">Nucleotide-binding universal stress protein, UspA family</fullName>
    </submittedName>
</protein>
<comment type="caution">
    <text evidence="3">The sequence shown here is derived from an EMBL/GenBank/DDBJ whole genome shotgun (WGS) entry which is preliminary data.</text>
</comment>
<dbReference type="InterPro" id="IPR014729">
    <property type="entry name" value="Rossmann-like_a/b/a_fold"/>
</dbReference>
<dbReference type="InterPro" id="IPR006016">
    <property type="entry name" value="UspA"/>
</dbReference>
<proteinExistence type="inferred from homology"/>
<feature type="domain" description="UspA" evidence="2">
    <location>
        <begin position="1"/>
        <end position="146"/>
    </location>
</feature>
<dbReference type="InterPro" id="IPR006015">
    <property type="entry name" value="Universal_stress_UspA"/>
</dbReference>
<gene>
    <name evidence="3" type="ORF">SAMN05216550_12124</name>
</gene>
<dbReference type="SUPFAM" id="SSF52402">
    <property type="entry name" value="Adenine nucleotide alpha hydrolases-like"/>
    <property type="match status" value="1"/>
</dbReference>